<dbReference type="PANTHER" id="PTHR38600">
    <property type="entry name" value="TRANSCRIPTIONAL REGULATORY PROTEIN"/>
    <property type="match status" value="1"/>
</dbReference>
<dbReference type="InterPro" id="IPR036388">
    <property type="entry name" value="WH-like_DNA-bd_sf"/>
</dbReference>
<dbReference type="InterPro" id="IPR036390">
    <property type="entry name" value="WH_DNA-bd_sf"/>
</dbReference>
<dbReference type="SMART" id="SM00418">
    <property type="entry name" value="HTH_ARSR"/>
    <property type="match status" value="1"/>
</dbReference>
<dbReference type="Gene3D" id="1.10.10.10">
    <property type="entry name" value="Winged helix-like DNA-binding domain superfamily/Winged helix DNA-binding domain"/>
    <property type="match status" value="1"/>
</dbReference>
<sequence length="130" mass="14493">MSRRSGKAVRPERRVAAGGAESKGAFAVTLAAPVFAALGDETRLALVARLCDGGPWSIARLTEGSAVTRQAVTKHLQVLADAGLVRDTWRGRERLWELEPERLGEARRTLEEISRRWDEALERLRKFVEE</sequence>
<evidence type="ECO:0000259" key="1">
    <source>
        <dbReference type="PROSITE" id="PS50987"/>
    </source>
</evidence>
<keyword evidence="3" id="KW-1185">Reference proteome</keyword>
<feature type="domain" description="HTH arsR-type" evidence="1">
    <location>
        <begin position="23"/>
        <end position="118"/>
    </location>
</feature>
<dbReference type="CDD" id="cd00090">
    <property type="entry name" value="HTH_ARSR"/>
    <property type="match status" value="1"/>
</dbReference>
<dbReference type="Proteomes" id="UP001162891">
    <property type="component" value="Chromosome"/>
</dbReference>
<gene>
    <name evidence="2" type="ORF">AMOR_17920</name>
</gene>
<dbReference type="SUPFAM" id="SSF46785">
    <property type="entry name" value="Winged helix' DNA-binding domain"/>
    <property type="match status" value="1"/>
</dbReference>
<dbReference type="PANTHER" id="PTHR38600:SF2">
    <property type="entry name" value="SLL0088 PROTEIN"/>
    <property type="match status" value="1"/>
</dbReference>
<dbReference type="PRINTS" id="PR00778">
    <property type="entry name" value="HTHARSR"/>
</dbReference>
<protein>
    <recommendedName>
        <fullName evidence="1">HTH arsR-type domain-containing protein</fullName>
    </recommendedName>
</protein>
<dbReference type="NCBIfam" id="NF033788">
    <property type="entry name" value="HTH_metalloreg"/>
    <property type="match status" value="1"/>
</dbReference>
<evidence type="ECO:0000313" key="2">
    <source>
        <dbReference type="EMBL" id="BDG02796.1"/>
    </source>
</evidence>
<dbReference type="Pfam" id="PF12840">
    <property type="entry name" value="HTH_20"/>
    <property type="match status" value="1"/>
</dbReference>
<organism evidence="2 3">
    <name type="scientific">Anaeromyxobacter oryzae</name>
    <dbReference type="NCBI Taxonomy" id="2918170"/>
    <lineage>
        <taxon>Bacteria</taxon>
        <taxon>Pseudomonadati</taxon>
        <taxon>Myxococcota</taxon>
        <taxon>Myxococcia</taxon>
        <taxon>Myxococcales</taxon>
        <taxon>Cystobacterineae</taxon>
        <taxon>Anaeromyxobacteraceae</taxon>
        <taxon>Anaeromyxobacter</taxon>
    </lineage>
</organism>
<dbReference type="EMBL" id="AP025591">
    <property type="protein sequence ID" value="BDG02796.1"/>
    <property type="molecule type" value="Genomic_DNA"/>
</dbReference>
<reference evidence="3" key="1">
    <citation type="journal article" date="2022" name="Int. J. Syst. Evol. Microbiol.">
        <title>Anaeromyxobacter oryzae sp. nov., Anaeromyxobacter diazotrophicus sp. nov. and Anaeromyxobacter paludicola sp. nov., isolated from paddy soils.</title>
        <authorList>
            <person name="Itoh H."/>
            <person name="Xu Z."/>
            <person name="Mise K."/>
            <person name="Masuda Y."/>
            <person name="Ushijima N."/>
            <person name="Hayakawa C."/>
            <person name="Shiratori Y."/>
            <person name="Senoo K."/>
        </authorList>
    </citation>
    <scope>NUCLEOTIDE SEQUENCE [LARGE SCALE GENOMIC DNA]</scope>
    <source>
        <strain evidence="3">Red232</strain>
    </source>
</reference>
<dbReference type="RefSeq" id="WP_248360484.1">
    <property type="nucleotide sequence ID" value="NZ_AP025591.1"/>
</dbReference>
<proteinExistence type="predicted"/>
<dbReference type="InterPro" id="IPR001845">
    <property type="entry name" value="HTH_ArsR_DNA-bd_dom"/>
</dbReference>
<evidence type="ECO:0000313" key="3">
    <source>
        <dbReference type="Proteomes" id="UP001162891"/>
    </source>
</evidence>
<dbReference type="PROSITE" id="PS50987">
    <property type="entry name" value="HTH_ARSR_2"/>
    <property type="match status" value="1"/>
</dbReference>
<accession>A0ABN6MP48</accession>
<dbReference type="InterPro" id="IPR011991">
    <property type="entry name" value="ArsR-like_HTH"/>
</dbReference>
<name>A0ABN6MP48_9BACT</name>